<feature type="domain" description="NADP-dependent oxidoreductase" evidence="2">
    <location>
        <begin position="18"/>
        <end position="306"/>
    </location>
</feature>
<keyword evidence="1" id="KW-0560">Oxidoreductase</keyword>
<dbReference type="EMBL" id="JBBJBU010000012">
    <property type="protein sequence ID" value="KAK7203325.1"/>
    <property type="molecule type" value="Genomic_DNA"/>
</dbReference>
<dbReference type="PRINTS" id="PR00069">
    <property type="entry name" value="ALDKETRDTASE"/>
</dbReference>
<dbReference type="Proteomes" id="UP001498771">
    <property type="component" value="Unassembled WGS sequence"/>
</dbReference>
<dbReference type="GeneID" id="90038945"/>
<evidence type="ECO:0000256" key="1">
    <source>
        <dbReference type="ARBA" id="ARBA00023002"/>
    </source>
</evidence>
<sequence length="332" mass="36069">MSLPTTKLGSKGPEVCVLGFGAMGISAYYETLLNDEQAFAVLDKVVESGVTFLDTARIYNDNELLIGRWFKARPGVREKLFLCTKFGIKTDGSGFLASPEYIKQSLDESLERLGVDSIDLYYQHRMDPNTPVETVMKTLKGFVEEGKIKYIGLSECSAATLRRACKIHQVTAVQIEYSPFAVEAEKNGLIEACAELGVGVVAYSPLARGMLTGALTSLADLGPTDWRLSNPRFQPDTFAANLKLVEAFKAIAEKKGATPGQVCLAWIISQGYVPIPGTTKIDRVVENAGSATLTLTEEEKKSIREFVDAAADAVAGDRYPTDGDLYADTPEL</sequence>
<protein>
    <submittedName>
        <fullName evidence="3">Aldo-keto reductase, putative</fullName>
    </submittedName>
</protein>
<dbReference type="InterPro" id="IPR036812">
    <property type="entry name" value="NAD(P)_OxRdtase_dom_sf"/>
</dbReference>
<dbReference type="RefSeq" id="XP_064766358.1">
    <property type="nucleotide sequence ID" value="XM_064913433.1"/>
</dbReference>
<evidence type="ECO:0000259" key="2">
    <source>
        <dbReference type="Pfam" id="PF00248"/>
    </source>
</evidence>
<dbReference type="InterPro" id="IPR050791">
    <property type="entry name" value="Aldo-Keto_reductase"/>
</dbReference>
<gene>
    <name evidence="3" type="ORF">BZA70DRAFT_283425</name>
</gene>
<dbReference type="Gene3D" id="3.20.20.100">
    <property type="entry name" value="NADP-dependent oxidoreductase domain"/>
    <property type="match status" value="1"/>
</dbReference>
<dbReference type="PANTHER" id="PTHR43625:SF40">
    <property type="entry name" value="ALDO-KETO REDUCTASE YAKC [NADP(+)]"/>
    <property type="match status" value="1"/>
</dbReference>
<dbReference type="InterPro" id="IPR023210">
    <property type="entry name" value="NADP_OxRdtase_dom"/>
</dbReference>
<organism evidence="3 4">
    <name type="scientific">Myxozyma melibiosi</name>
    <dbReference type="NCBI Taxonomy" id="54550"/>
    <lineage>
        <taxon>Eukaryota</taxon>
        <taxon>Fungi</taxon>
        <taxon>Dikarya</taxon>
        <taxon>Ascomycota</taxon>
        <taxon>Saccharomycotina</taxon>
        <taxon>Lipomycetes</taxon>
        <taxon>Lipomycetales</taxon>
        <taxon>Lipomycetaceae</taxon>
        <taxon>Myxozyma</taxon>
    </lineage>
</organism>
<keyword evidence="4" id="KW-1185">Reference proteome</keyword>
<accession>A0ABR1F0F5</accession>
<dbReference type="Pfam" id="PF00248">
    <property type="entry name" value="Aldo_ket_red"/>
    <property type="match status" value="1"/>
</dbReference>
<evidence type="ECO:0000313" key="4">
    <source>
        <dbReference type="Proteomes" id="UP001498771"/>
    </source>
</evidence>
<reference evidence="3 4" key="1">
    <citation type="submission" date="2024-03" db="EMBL/GenBank/DDBJ databases">
        <title>Genome-scale model development and genomic sequencing of the oleaginous clade Lipomyces.</title>
        <authorList>
            <consortium name="Lawrence Berkeley National Laboratory"/>
            <person name="Czajka J.J."/>
            <person name="Han Y."/>
            <person name="Kim J."/>
            <person name="Mondo S.J."/>
            <person name="Hofstad B.A."/>
            <person name="Robles A."/>
            <person name="Haridas S."/>
            <person name="Riley R."/>
            <person name="LaButti K."/>
            <person name="Pangilinan J."/>
            <person name="Andreopoulos W."/>
            <person name="Lipzen A."/>
            <person name="Yan J."/>
            <person name="Wang M."/>
            <person name="Ng V."/>
            <person name="Grigoriev I.V."/>
            <person name="Spatafora J.W."/>
            <person name="Magnuson J.K."/>
            <person name="Baker S.E."/>
            <person name="Pomraning K.R."/>
        </authorList>
    </citation>
    <scope>NUCLEOTIDE SEQUENCE [LARGE SCALE GENOMIC DNA]</scope>
    <source>
        <strain evidence="3 4">Phaff 52-87</strain>
    </source>
</reference>
<name>A0ABR1F0F5_9ASCO</name>
<dbReference type="SUPFAM" id="SSF51430">
    <property type="entry name" value="NAD(P)-linked oxidoreductase"/>
    <property type="match status" value="1"/>
</dbReference>
<dbReference type="PANTHER" id="PTHR43625">
    <property type="entry name" value="AFLATOXIN B1 ALDEHYDE REDUCTASE"/>
    <property type="match status" value="1"/>
</dbReference>
<proteinExistence type="predicted"/>
<dbReference type="InterPro" id="IPR020471">
    <property type="entry name" value="AKR"/>
</dbReference>
<evidence type="ECO:0000313" key="3">
    <source>
        <dbReference type="EMBL" id="KAK7203325.1"/>
    </source>
</evidence>
<comment type="caution">
    <text evidence="3">The sequence shown here is derived from an EMBL/GenBank/DDBJ whole genome shotgun (WGS) entry which is preliminary data.</text>
</comment>